<dbReference type="Gene3D" id="2.30.29.30">
    <property type="entry name" value="Pleckstrin-homology domain (PH domain)/Phosphotyrosine-binding domain (PTB)"/>
    <property type="match status" value="1"/>
</dbReference>
<gene>
    <name evidence="5" type="ORF">C6P46_005376</name>
</gene>
<evidence type="ECO:0000256" key="2">
    <source>
        <dbReference type="SAM" id="Coils"/>
    </source>
</evidence>
<dbReference type="SUPFAM" id="SSF103657">
    <property type="entry name" value="BAR/IMD domain-like"/>
    <property type="match status" value="1"/>
</dbReference>
<organism evidence="5 6">
    <name type="scientific">Rhodotorula mucilaginosa</name>
    <name type="common">Yeast</name>
    <name type="synonym">Rhodotorula rubra</name>
    <dbReference type="NCBI Taxonomy" id="5537"/>
    <lineage>
        <taxon>Eukaryota</taxon>
        <taxon>Fungi</taxon>
        <taxon>Dikarya</taxon>
        <taxon>Basidiomycota</taxon>
        <taxon>Pucciniomycotina</taxon>
        <taxon>Microbotryomycetes</taxon>
        <taxon>Sporidiobolales</taxon>
        <taxon>Sporidiobolaceae</taxon>
        <taxon>Rhodotorula</taxon>
    </lineage>
</organism>
<dbReference type="AlphaFoldDB" id="A0A9P6VXW6"/>
<dbReference type="PANTHER" id="PTHR31941:SF1">
    <property type="entry name" value="CYTOSKELETAL SIGNALING PROTEIN SLM1"/>
    <property type="match status" value="1"/>
</dbReference>
<comment type="caution">
    <text evidence="5">The sequence shown here is derived from an EMBL/GenBank/DDBJ whole genome shotgun (WGS) entry which is preliminary data.</text>
</comment>
<accession>A0A9P6VXW6</accession>
<feature type="compositionally biased region" description="Basic and acidic residues" evidence="3">
    <location>
        <begin position="469"/>
        <end position="485"/>
    </location>
</feature>
<dbReference type="Pfam" id="PF20400">
    <property type="entry name" value="BAR_4"/>
    <property type="match status" value="1"/>
</dbReference>
<feature type="coiled-coil region" evidence="2">
    <location>
        <begin position="226"/>
        <end position="253"/>
    </location>
</feature>
<feature type="region of interest" description="Disordered" evidence="3">
    <location>
        <begin position="1"/>
        <end position="25"/>
    </location>
</feature>
<evidence type="ECO:0000256" key="1">
    <source>
        <dbReference type="ARBA" id="ARBA00022553"/>
    </source>
</evidence>
<dbReference type="InterPro" id="IPR046869">
    <property type="entry name" value="SLM1/RGC1-like_PH"/>
</dbReference>
<keyword evidence="1" id="KW-0597">Phosphoprotein</keyword>
<feature type="region of interest" description="Disordered" evidence="3">
    <location>
        <begin position="459"/>
        <end position="677"/>
    </location>
</feature>
<dbReference type="InterPro" id="IPR001849">
    <property type="entry name" value="PH_domain"/>
</dbReference>
<evidence type="ECO:0000259" key="4">
    <source>
        <dbReference type="PROSITE" id="PS50003"/>
    </source>
</evidence>
<feature type="compositionally biased region" description="Basic and acidic residues" evidence="3">
    <location>
        <begin position="586"/>
        <end position="596"/>
    </location>
</feature>
<evidence type="ECO:0000256" key="3">
    <source>
        <dbReference type="SAM" id="MobiDB-lite"/>
    </source>
</evidence>
<dbReference type="Gene3D" id="1.20.1270.60">
    <property type="entry name" value="Arfaptin homology (AH) domain/BAR domain"/>
    <property type="match status" value="1"/>
</dbReference>
<evidence type="ECO:0000313" key="6">
    <source>
        <dbReference type="Proteomes" id="UP000777482"/>
    </source>
</evidence>
<dbReference type="Pfam" id="PF20399">
    <property type="entry name" value="PH_20"/>
    <property type="match status" value="1"/>
</dbReference>
<evidence type="ECO:0000313" key="5">
    <source>
        <dbReference type="EMBL" id="KAG0658991.1"/>
    </source>
</evidence>
<sequence>MSSILQHKSVGIRKPTRGHQPTATGQIRTDHELIDRLQQWKHVTKSLLHYYKGLVDIENAASRSTAALTETIDVPFHEGHVFSPEGWQAVLYDVRDTTKLLAERHADFASTIDRTVVRDLENVRANIKAQIHIVEKEASAIADDVERERELSKRYLLELQNGIDTFENSATQMLPQKDPYLSHHLVENQLKKQVRKENDLQAAVIRFQQQQPEFEERVAREIQTACKAYDDEREIQLREMEELQDKIAEALQRVDPKAEWEFFASRTENSLIDPHAPQRSIDAIQFPGQNHASTNPLKVGFLERKKRFSKKYTESFYVLTPSGYLHERRSSNQDDTTAPSFSLFLPECTLSAPSKDGDRSHKFHVTGNKAVKSSAEAKMKNTLRFGGKEIAYTFRCRTRAEMMGWWEVLDQLSRDTKTERETVVRVKQDPVGLAVAKVGYAETTPETERLAGTLAGVPGNEVETVTPEQLEREQHEQREHEHESAVEQAVENVGTTHAEHTGGEEVHAAPTTTTTTTTSAVVAKPDGEEDLSSTAEHHDVVHDDDSEDGGGSSEEEYASDDEMAIARTAPSTPAPASGLVGATDPMDDHRDRHLKAETLPAYVGSGTGLPEKQALASESKGAPILGNPVSAQSTVTSGSSYTEKSAVGAADNEADRVEVGNTNEAAPAALATTSAAS</sequence>
<feature type="compositionally biased region" description="Acidic residues" evidence="3">
    <location>
        <begin position="544"/>
        <end position="563"/>
    </location>
</feature>
<feature type="compositionally biased region" description="Polar residues" evidence="3">
    <location>
        <begin position="629"/>
        <end position="643"/>
    </location>
</feature>
<feature type="compositionally biased region" description="Low complexity" evidence="3">
    <location>
        <begin position="665"/>
        <end position="677"/>
    </location>
</feature>
<proteinExistence type="predicted"/>
<feature type="compositionally biased region" description="Low complexity" evidence="3">
    <location>
        <begin position="568"/>
        <end position="577"/>
    </location>
</feature>
<dbReference type="OrthoDB" id="5598057at2759"/>
<dbReference type="InterPro" id="IPR027267">
    <property type="entry name" value="AH/BAR_dom_sf"/>
</dbReference>
<dbReference type="Proteomes" id="UP000777482">
    <property type="component" value="Unassembled WGS sequence"/>
</dbReference>
<protein>
    <recommendedName>
        <fullName evidence="4">PH domain-containing protein</fullName>
    </recommendedName>
</protein>
<dbReference type="CDD" id="cd13311">
    <property type="entry name" value="PH_Slm1"/>
    <property type="match status" value="1"/>
</dbReference>
<dbReference type="SMART" id="SM00233">
    <property type="entry name" value="PH"/>
    <property type="match status" value="1"/>
</dbReference>
<dbReference type="InterPro" id="IPR043453">
    <property type="entry name" value="Slm1_PH"/>
</dbReference>
<dbReference type="EMBL" id="PUHQ01000059">
    <property type="protein sequence ID" value="KAG0658991.1"/>
    <property type="molecule type" value="Genomic_DNA"/>
</dbReference>
<dbReference type="SUPFAM" id="SSF50729">
    <property type="entry name" value="PH domain-like"/>
    <property type="match status" value="1"/>
</dbReference>
<keyword evidence="6" id="KW-1185">Reference proteome</keyword>
<dbReference type="InterPro" id="IPR046868">
    <property type="entry name" value="BAR_4"/>
</dbReference>
<feature type="compositionally biased region" description="Basic and acidic residues" evidence="3">
    <location>
        <begin position="497"/>
        <end position="507"/>
    </location>
</feature>
<dbReference type="PANTHER" id="PTHR31941">
    <property type="entry name" value="CYTOSKELETAL SIGNALING PROTEIN SLM1"/>
    <property type="match status" value="1"/>
</dbReference>
<reference evidence="5 6" key="1">
    <citation type="submission" date="2020-11" db="EMBL/GenBank/DDBJ databases">
        <title>Kefir isolates.</title>
        <authorList>
            <person name="Marcisauskas S."/>
            <person name="Kim Y."/>
            <person name="Blasche S."/>
        </authorList>
    </citation>
    <scope>NUCLEOTIDE SEQUENCE [LARGE SCALE GENOMIC DNA]</scope>
    <source>
        <strain evidence="5 6">KR</strain>
    </source>
</reference>
<feature type="domain" description="PH" evidence="4">
    <location>
        <begin position="295"/>
        <end position="414"/>
    </location>
</feature>
<dbReference type="PROSITE" id="PS50003">
    <property type="entry name" value="PH_DOMAIN"/>
    <property type="match status" value="1"/>
</dbReference>
<dbReference type="InterPro" id="IPR011993">
    <property type="entry name" value="PH-like_dom_sf"/>
</dbReference>
<keyword evidence="2" id="KW-0175">Coiled coil</keyword>
<name>A0A9P6VXW6_RHOMI</name>